<evidence type="ECO:0000256" key="8">
    <source>
        <dbReference type="PIRSR" id="PIRSR039144-50"/>
    </source>
</evidence>
<dbReference type="InterPro" id="IPR002187">
    <property type="entry name" value="N-reg_PII"/>
</dbReference>
<reference evidence="12" key="1">
    <citation type="submission" date="2017-02" db="EMBL/GenBank/DDBJ databases">
        <title>zhang.</title>
        <authorList>
            <person name="Zhang H."/>
        </authorList>
    </citation>
    <scope>NUCLEOTIDE SEQUENCE [LARGE SCALE GENOMIC DNA]</scope>
    <source>
        <strain evidence="12">RZS01</strain>
    </source>
</reference>
<evidence type="ECO:0000256" key="10">
    <source>
        <dbReference type="RuleBase" id="RU003936"/>
    </source>
</evidence>
<dbReference type="PROSITE" id="PS00496">
    <property type="entry name" value="PII_GLNB_UMP"/>
    <property type="match status" value="1"/>
</dbReference>
<sequence length="114" mass="12519">MKLVTAIIKPFKLDDVREALTPLGIQGLTVSEVKGFGRQKGQTEIYRGAEYHVSFLPKIKIKIEVAVTDELVEQAVETILEAAHTGKIGDGKIFISPLDSVIRIRTRETGDSAL</sequence>
<comment type="subunit">
    <text evidence="1">Homotrimer.</text>
</comment>
<dbReference type="GO" id="GO:0006808">
    <property type="term" value="P:regulation of nitrogen utilization"/>
    <property type="evidence" value="ECO:0007669"/>
    <property type="project" value="InterPro"/>
</dbReference>
<dbReference type="GO" id="GO:0005524">
    <property type="term" value="F:ATP binding"/>
    <property type="evidence" value="ECO:0007669"/>
    <property type="project" value="TreeGrafter"/>
</dbReference>
<dbReference type="GO" id="GO:0005829">
    <property type="term" value="C:cytosol"/>
    <property type="evidence" value="ECO:0007669"/>
    <property type="project" value="TreeGrafter"/>
</dbReference>
<dbReference type="PROSITE" id="PS00638">
    <property type="entry name" value="PII_GLNB_CTER"/>
    <property type="match status" value="1"/>
</dbReference>
<dbReference type="PANTHER" id="PTHR30115:SF11">
    <property type="entry name" value="NITROGEN REGULATORY PROTEIN P-II HOMOLOG"/>
    <property type="match status" value="1"/>
</dbReference>
<evidence type="ECO:0000256" key="7">
    <source>
        <dbReference type="ARBA" id="ARBA00023231"/>
    </source>
</evidence>
<dbReference type="Pfam" id="PF00543">
    <property type="entry name" value="P-II"/>
    <property type="match status" value="1"/>
</dbReference>
<dbReference type="PRINTS" id="PR00340">
    <property type="entry name" value="PIIGLNB"/>
</dbReference>
<organism evidence="11 12">
    <name type="scientific">Komagataeibacter nataicola</name>
    <dbReference type="NCBI Taxonomy" id="265960"/>
    <lineage>
        <taxon>Bacteria</taxon>
        <taxon>Pseudomonadati</taxon>
        <taxon>Pseudomonadota</taxon>
        <taxon>Alphaproteobacteria</taxon>
        <taxon>Acetobacterales</taxon>
        <taxon>Acetobacteraceae</taxon>
        <taxon>Komagataeibacter</taxon>
    </lineage>
</organism>
<accession>A0A9N7CB65</accession>
<proteinExistence type="inferred from homology"/>
<dbReference type="AlphaFoldDB" id="A0A9N7CB65"/>
<comment type="similarity">
    <text evidence="10">Belongs to the P(II) protein family.</text>
</comment>
<dbReference type="GO" id="GO:0030234">
    <property type="term" value="F:enzyme regulator activity"/>
    <property type="evidence" value="ECO:0007669"/>
    <property type="project" value="InterPro"/>
</dbReference>
<evidence type="ECO:0000256" key="2">
    <source>
        <dbReference type="ARBA" id="ARBA00015681"/>
    </source>
</evidence>
<evidence type="ECO:0000256" key="9">
    <source>
        <dbReference type="PIRSR" id="PIRSR602187-50"/>
    </source>
</evidence>
<dbReference type="KEGG" id="kna:B0W47_12135"/>
<evidence type="ECO:0000313" key="12">
    <source>
        <dbReference type="Proteomes" id="UP000189683"/>
    </source>
</evidence>
<keyword evidence="5" id="KW-0805">Transcription regulation</keyword>
<dbReference type="PIRSF" id="PIRSF039144">
    <property type="entry name" value="GlnB"/>
    <property type="match status" value="1"/>
</dbReference>
<evidence type="ECO:0000313" key="11">
    <source>
        <dbReference type="EMBL" id="AQU88087.1"/>
    </source>
</evidence>
<evidence type="ECO:0000256" key="3">
    <source>
        <dbReference type="ARBA" id="ARBA00022553"/>
    </source>
</evidence>
<evidence type="ECO:0000256" key="6">
    <source>
        <dbReference type="ARBA" id="ARBA00023163"/>
    </source>
</evidence>
<dbReference type="Gene3D" id="3.30.70.120">
    <property type="match status" value="1"/>
</dbReference>
<evidence type="ECO:0000256" key="4">
    <source>
        <dbReference type="ARBA" id="ARBA00022741"/>
    </source>
</evidence>
<feature type="modified residue" description="O-UMP-tyrosine" evidence="8">
    <location>
        <position position="51"/>
    </location>
</feature>
<dbReference type="PANTHER" id="PTHR30115">
    <property type="entry name" value="NITROGEN REGULATORY PROTEIN P-II"/>
    <property type="match status" value="1"/>
</dbReference>
<keyword evidence="6" id="KW-0804">Transcription</keyword>
<dbReference type="EMBL" id="CP019875">
    <property type="protein sequence ID" value="AQU88087.1"/>
    <property type="molecule type" value="Genomic_DNA"/>
</dbReference>
<dbReference type="InterPro" id="IPR002332">
    <property type="entry name" value="N-reg_PII_urydylation_site"/>
</dbReference>
<keyword evidence="3 9" id="KW-0597">Phosphoprotein</keyword>
<gene>
    <name evidence="11" type="ORF">B0W47_12135</name>
</gene>
<dbReference type="FunFam" id="3.30.70.120:FF:000001">
    <property type="entry name" value="Nitrogen regulatory protein P-II"/>
    <property type="match status" value="1"/>
</dbReference>
<name>A0A9N7CB65_9PROT</name>
<protein>
    <recommendedName>
        <fullName evidence="2">Nitrogen regulatory protein P-II</fullName>
    </recommendedName>
</protein>
<keyword evidence="4" id="KW-0547">Nucleotide-binding</keyword>
<evidence type="ECO:0000256" key="5">
    <source>
        <dbReference type="ARBA" id="ARBA00023015"/>
    </source>
</evidence>
<dbReference type="SMART" id="SM00938">
    <property type="entry name" value="P-II"/>
    <property type="match status" value="1"/>
</dbReference>
<dbReference type="InterPro" id="IPR011322">
    <property type="entry name" value="N-reg_PII-like_a/b"/>
</dbReference>
<dbReference type="InterPro" id="IPR015867">
    <property type="entry name" value="N-reg_PII/ATP_PRibTrfase_C"/>
</dbReference>
<dbReference type="RefSeq" id="WP_078526350.1">
    <property type="nucleotide sequence ID" value="NZ_CP019875.1"/>
</dbReference>
<dbReference type="SUPFAM" id="SSF54913">
    <property type="entry name" value="GlnB-like"/>
    <property type="match status" value="1"/>
</dbReference>
<keyword evidence="7" id="KW-0535">Nitrogen fixation</keyword>
<dbReference type="PROSITE" id="PS51343">
    <property type="entry name" value="PII_GLNB_DOM"/>
    <property type="match status" value="1"/>
</dbReference>
<evidence type="ECO:0000256" key="1">
    <source>
        <dbReference type="ARBA" id="ARBA00011233"/>
    </source>
</evidence>
<dbReference type="Proteomes" id="UP000189683">
    <property type="component" value="Chromosome"/>
</dbReference>
<dbReference type="InterPro" id="IPR017918">
    <property type="entry name" value="N-reg_PII_CS"/>
</dbReference>